<evidence type="ECO:0000259" key="2">
    <source>
        <dbReference type="SMART" id="SM00670"/>
    </source>
</evidence>
<organism evidence="3 4">
    <name type="scientific">Humitalea rosea</name>
    <dbReference type="NCBI Taxonomy" id="990373"/>
    <lineage>
        <taxon>Bacteria</taxon>
        <taxon>Pseudomonadati</taxon>
        <taxon>Pseudomonadota</taxon>
        <taxon>Alphaproteobacteria</taxon>
        <taxon>Acetobacterales</taxon>
        <taxon>Roseomonadaceae</taxon>
        <taxon>Humitalea</taxon>
    </lineage>
</organism>
<dbReference type="Proteomes" id="UP000249688">
    <property type="component" value="Unassembled WGS sequence"/>
</dbReference>
<dbReference type="InterPro" id="IPR002850">
    <property type="entry name" value="PIN_toxin-like"/>
</dbReference>
<dbReference type="SUPFAM" id="SSF88723">
    <property type="entry name" value="PIN domain-like"/>
    <property type="match status" value="1"/>
</dbReference>
<feature type="domain" description="PIN" evidence="2">
    <location>
        <begin position="11"/>
        <end position="122"/>
    </location>
</feature>
<sequence length="181" mass="19030">MPLPPFSEATARVVFDASSLVGALLKQGSVPERALELARLRDIICLSKPVEEEVRSVFARPRFRHYAARAELILAVLAAAAQVFDPGIAVTDCRDVKDNKYLELALAADAAAIVSSDQDLLVLNGWRGVAILSPADYLRRREIQIGAEAPCKSGSSAPASASVGGAVAGERPQGPGASQPV</sequence>
<evidence type="ECO:0000313" key="4">
    <source>
        <dbReference type="Proteomes" id="UP000249688"/>
    </source>
</evidence>
<dbReference type="SMART" id="SM00670">
    <property type="entry name" value="PINc"/>
    <property type="match status" value="1"/>
</dbReference>
<dbReference type="NCBIfam" id="TIGR00305">
    <property type="entry name" value="putative toxin-antitoxin system toxin component, PIN family"/>
    <property type="match status" value="1"/>
</dbReference>
<comment type="caution">
    <text evidence="3">The sequence shown here is derived from an EMBL/GenBank/DDBJ whole genome shotgun (WGS) entry which is preliminary data.</text>
</comment>
<dbReference type="PANTHER" id="PTHR34610:SF3">
    <property type="entry name" value="SSL7007 PROTEIN"/>
    <property type="match status" value="1"/>
</dbReference>
<name>A0A2W7HY79_9PROT</name>
<dbReference type="Pfam" id="PF13470">
    <property type="entry name" value="PIN_3"/>
    <property type="match status" value="1"/>
</dbReference>
<accession>A0A2W7HY79</accession>
<dbReference type="InterPro" id="IPR002716">
    <property type="entry name" value="PIN_dom"/>
</dbReference>
<evidence type="ECO:0000256" key="1">
    <source>
        <dbReference type="SAM" id="MobiDB-lite"/>
    </source>
</evidence>
<dbReference type="PANTHER" id="PTHR34610">
    <property type="entry name" value="SSL7007 PROTEIN"/>
    <property type="match status" value="1"/>
</dbReference>
<proteinExistence type="predicted"/>
<reference evidence="3 4" key="1">
    <citation type="submission" date="2018-06" db="EMBL/GenBank/DDBJ databases">
        <title>Genomic Encyclopedia of Archaeal and Bacterial Type Strains, Phase II (KMG-II): from individual species to whole genera.</title>
        <authorList>
            <person name="Goeker M."/>
        </authorList>
    </citation>
    <scope>NUCLEOTIDE SEQUENCE [LARGE SCALE GENOMIC DNA]</scope>
    <source>
        <strain evidence="3 4">DSM 24525</strain>
    </source>
</reference>
<dbReference type="InterPro" id="IPR029060">
    <property type="entry name" value="PIN-like_dom_sf"/>
</dbReference>
<evidence type="ECO:0000313" key="3">
    <source>
        <dbReference type="EMBL" id="PZW37638.1"/>
    </source>
</evidence>
<protein>
    <submittedName>
        <fullName evidence="3">Putative PIN family toxin of toxin-antitoxin system</fullName>
    </submittedName>
</protein>
<keyword evidence="4" id="KW-1185">Reference proteome</keyword>
<dbReference type="EMBL" id="QKYU01000044">
    <property type="protein sequence ID" value="PZW37638.1"/>
    <property type="molecule type" value="Genomic_DNA"/>
</dbReference>
<feature type="non-terminal residue" evidence="3">
    <location>
        <position position="181"/>
    </location>
</feature>
<feature type="region of interest" description="Disordered" evidence="1">
    <location>
        <begin position="150"/>
        <end position="181"/>
    </location>
</feature>
<gene>
    <name evidence="3" type="ORF">C8P66_1441</name>
</gene>
<feature type="compositionally biased region" description="Low complexity" evidence="1">
    <location>
        <begin position="153"/>
        <end position="169"/>
    </location>
</feature>
<dbReference type="AlphaFoldDB" id="A0A2W7HY79"/>